<evidence type="ECO:0000313" key="2">
    <source>
        <dbReference type="Proteomes" id="UP001595846"/>
    </source>
</evidence>
<protein>
    <submittedName>
        <fullName evidence="1">Uncharacterized protein</fullName>
    </submittedName>
</protein>
<name>A0ABD5NTD8_9EURY</name>
<dbReference type="RefSeq" id="WP_256532361.1">
    <property type="nucleotide sequence ID" value="NZ_CP101824.1"/>
</dbReference>
<evidence type="ECO:0000313" key="1">
    <source>
        <dbReference type="EMBL" id="MFC3960343.1"/>
    </source>
</evidence>
<dbReference type="Proteomes" id="UP001595846">
    <property type="component" value="Unassembled WGS sequence"/>
</dbReference>
<comment type="caution">
    <text evidence="1">The sequence shown here is derived from an EMBL/GenBank/DDBJ whole genome shotgun (WGS) entry which is preliminary data.</text>
</comment>
<keyword evidence="2" id="KW-1185">Reference proteome</keyword>
<dbReference type="GeneID" id="73901439"/>
<dbReference type="EMBL" id="JBHSAQ010000017">
    <property type="protein sequence ID" value="MFC3960343.1"/>
    <property type="molecule type" value="Genomic_DNA"/>
</dbReference>
<gene>
    <name evidence="1" type="ORF">ACFOUR_18480</name>
</gene>
<sequence>MSETISQLETPLLFEDNFTGRVFHLSLPDPETFRFEGLAENLRNRTHSIDDDDSLEDRDDIHIPEIFQSGLEEDTRLARIKDVEEINVDGIQALFGRLFHNKSDTVKYKRKKILVLDEQETKFVIFRQVGSVFLLIISSRENMRKVLGFMDNMLENLGIIIDEISISHEEFEEIGDDLIDTHLMTSVEDYKDASIHKKHIMGRGFGSSKEYEREMRRGSVHGQRFGTSKLEGPDKTVQISDDCLVRSYNKITLSSYLYMITSYIVPNLRLTRQTSVIEFGSETDTSSSEEGSEK</sequence>
<dbReference type="AlphaFoldDB" id="A0ABD5NTD8"/>
<proteinExistence type="predicted"/>
<accession>A0ABD5NTD8</accession>
<reference evidence="1 2" key="1">
    <citation type="journal article" date="2019" name="Int. J. Syst. Evol. Microbiol.">
        <title>The Global Catalogue of Microorganisms (GCM) 10K type strain sequencing project: providing services to taxonomists for standard genome sequencing and annotation.</title>
        <authorList>
            <consortium name="The Broad Institute Genomics Platform"/>
            <consortium name="The Broad Institute Genome Sequencing Center for Infectious Disease"/>
            <person name="Wu L."/>
            <person name="Ma J."/>
        </authorList>
    </citation>
    <scope>NUCLEOTIDE SEQUENCE [LARGE SCALE GENOMIC DNA]</scope>
    <source>
        <strain evidence="1 2">IBRC-M 10256</strain>
    </source>
</reference>
<organism evidence="1 2">
    <name type="scientific">Halovivax cerinus</name>
    <dbReference type="NCBI Taxonomy" id="1487865"/>
    <lineage>
        <taxon>Archaea</taxon>
        <taxon>Methanobacteriati</taxon>
        <taxon>Methanobacteriota</taxon>
        <taxon>Stenosarchaea group</taxon>
        <taxon>Halobacteria</taxon>
        <taxon>Halobacteriales</taxon>
        <taxon>Natrialbaceae</taxon>
        <taxon>Halovivax</taxon>
    </lineage>
</organism>